<feature type="transmembrane region" description="Helical" evidence="8">
    <location>
        <begin position="356"/>
        <end position="374"/>
    </location>
</feature>
<accession>A0A9P0GJN2</accession>
<dbReference type="FunFam" id="1.20.1250.20:FF:000055">
    <property type="entry name" value="Facilitated trehalose transporter Tret1-2 homolog"/>
    <property type="match status" value="1"/>
</dbReference>
<evidence type="ECO:0000256" key="3">
    <source>
        <dbReference type="ARBA" id="ARBA00022692"/>
    </source>
</evidence>
<name>A0A9P0GJN2_9CUCU</name>
<keyword evidence="5 8" id="KW-0472">Membrane</keyword>
<feature type="transmembrane region" description="Helical" evidence="8">
    <location>
        <begin position="176"/>
        <end position="193"/>
    </location>
</feature>
<dbReference type="InterPro" id="IPR005828">
    <property type="entry name" value="MFS_sugar_transport-like"/>
</dbReference>
<dbReference type="InterPro" id="IPR036259">
    <property type="entry name" value="MFS_trans_sf"/>
</dbReference>
<reference evidence="10" key="1">
    <citation type="submission" date="2022-01" db="EMBL/GenBank/DDBJ databases">
        <authorList>
            <person name="King R."/>
        </authorList>
    </citation>
    <scope>NUCLEOTIDE SEQUENCE</scope>
</reference>
<feature type="transmembrane region" description="Helical" evidence="8">
    <location>
        <begin position="16"/>
        <end position="38"/>
    </location>
</feature>
<dbReference type="CDD" id="cd17358">
    <property type="entry name" value="MFS_GLUT6_8_Class3_like"/>
    <property type="match status" value="1"/>
</dbReference>
<dbReference type="InterPro" id="IPR044775">
    <property type="entry name" value="MFS_ERD6/Tret1-like"/>
</dbReference>
<keyword evidence="2" id="KW-1003">Cell membrane</keyword>
<evidence type="ECO:0000256" key="4">
    <source>
        <dbReference type="ARBA" id="ARBA00022989"/>
    </source>
</evidence>
<dbReference type="AlphaFoldDB" id="A0A9P0GJN2"/>
<feature type="transmembrane region" description="Helical" evidence="8">
    <location>
        <begin position="322"/>
        <end position="344"/>
    </location>
</feature>
<keyword evidence="4 8" id="KW-1133">Transmembrane helix</keyword>
<evidence type="ECO:0000256" key="8">
    <source>
        <dbReference type="SAM" id="Phobius"/>
    </source>
</evidence>
<dbReference type="PROSITE" id="PS50850">
    <property type="entry name" value="MFS"/>
    <property type="match status" value="1"/>
</dbReference>
<feature type="domain" description="Major facilitator superfamily (MFS) profile" evidence="9">
    <location>
        <begin position="17"/>
        <end position="448"/>
    </location>
</feature>
<dbReference type="EMBL" id="OV651818">
    <property type="protein sequence ID" value="CAH1111667.1"/>
    <property type="molecule type" value="Genomic_DNA"/>
</dbReference>
<sequence>MNLFSDVLKNENGGVFFQYFASLSALLAIVSSGLHYGWPSPALTKLLDPNSEIPITDDEGFWLATMPLFGAFLGSLTAPVLVDNIGRRKTILMTSFPYLVSWILIFFAKSVPILYIGRFTGGISDGWGFSSVPIYIGEISQAKIRGLLASGASVTFIFGVLLINIIGSYLSVKMTALVACVLPIALLLTFFWMPESPYFLIMKNRHEDAKKSLQTFIGPKLASTELTRIDEAVKEDLSHQTKSNPLHLFTVRRNYRAVLVMMLVRGAQQFSGASAIVFYAQNIFDEAGSNISAHLAAIMYFSIQVVCTVIGAPLVDKLGRRPLLLVSGVGASLALLVEGIYFYIKSSTSIDISNFTLVPIVALILYIIIFSFGLQNVPIIIMSEIFNQDIKAVAMCFSDMYFAAAATATTKFFQITRDRYGMFLPFLCFSIFCGVSTVFIYYFVPETNGKTLEEIQVYFKGKDAKKKENCTDNNVAV</sequence>
<dbReference type="InterPro" id="IPR003663">
    <property type="entry name" value="Sugar/inositol_transpt"/>
</dbReference>
<dbReference type="OrthoDB" id="6133115at2759"/>
<dbReference type="GO" id="GO:0005886">
    <property type="term" value="C:plasma membrane"/>
    <property type="evidence" value="ECO:0007669"/>
    <property type="project" value="UniProtKB-SubCell"/>
</dbReference>
<dbReference type="InterPro" id="IPR050549">
    <property type="entry name" value="MFS_Trehalose_Transporter"/>
</dbReference>
<feature type="transmembrane region" description="Helical" evidence="8">
    <location>
        <begin position="91"/>
        <end position="108"/>
    </location>
</feature>
<dbReference type="PRINTS" id="PR00171">
    <property type="entry name" value="SUGRTRNSPORT"/>
</dbReference>
<feature type="transmembrane region" description="Helical" evidence="8">
    <location>
        <begin position="61"/>
        <end position="82"/>
    </location>
</feature>
<dbReference type="InterPro" id="IPR005829">
    <property type="entry name" value="Sugar_transporter_CS"/>
</dbReference>
<keyword evidence="6" id="KW-0325">Glycoprotein</keyword>
<proteinExistence type="inferred from homology"/>
<evidence type="ECO:0000256" key="7">
    <source>
        <dbReference type="ARBA" id="ARBA00024348"/>
    </source>
</evidence>
<dbReference type="Gene3D" id="1.20.1250.20">
    <property type="entry name" value="MFS general substrate transporter like domains"/>
    <property type="match status" value="1"/>
</dbReference>
<dbReference type="PROSITE" id="PS00216">
    <property type="entry name" value="SUGAR_TRANSPORT_1"/>
    <property type="match status" value="1"/>
</dbReference>
<gene>
    <name evidence="10" type="ORF">PSYICH_LOCUS12194</name>
</gene>
<evidence type="ECO:0000313" key="10">
    <source>
        <dbReference type="EMBL" id="CAH1111667.1"/>
    </source>
</evidence>
<evidence type="ECO:0000313" key="11">
    <source>
        <dbReference type="Proteomes" id="UP001153636"/>
    </source>
</evidence>
<evidence type="ECO:0000256" key="6">
    <source>
        <dbReference type="ARBA" id="ARBA00023180"/>
    </source>
</evidence>
<feature type="transmembrane region" description="Helical" evidence="8">
    <location>
        <begin position="420"/>
        <end position="444"/>
    </location>
</feature>
<keyword evidence="3 8" id="KW-0812">Transmembrane</keyword>
<evidence type="ECO:0000256" key="2">
    <source>
        <dbReference type="ARBA" id="ARBA00022475"/>
    </source>
</evidence>
<dbReference type="SUPFAM" id="SSF103473">
    <property type="entry name" value="MFS general substrate transporter"/>
    <property type="match status" value="1"/>
</dbReference>
<organism evidence="10 11">
    <name type="scientific">Psylliodes chrysocephalus</name>
    <dbReference type="NCBI Taxonomy" id="3402493"/>
    <lineage>
        <taxon>Eukaryota</taxon>
        <taxon>Metazoa</taxon>
        <taxon>Ecdysozoa</taxon>
        <taxon>Arthropoda</taxon>
        <taxon>Hexapoda</taxon>
        <taxon>Insecta</taxon>
        <taxon>Pterygota</taxon>
        <taxon>Neoptera</taxon>
        <taxon>Endopterygota</taxon>
        <taxon>Coleoptera</taxon>
        <taxon>Polyphaga</taxon>
        <taxon>Cucujiformia</taxon>
        <taxon>Chrysomeloidea</taxon>
        <taxon>Chrysomelidae</taxon>
        <taxon>Galerucinae</taxon>
        <taxon>Alticini</taxon>
        <taxon>Psylliodes</taxon>
    </lineage>
</organism>
<keyword evidence="11" id="KW-1185">Reference proteome</keyword>
<dbReference type="Proteomes" id="UP001153636">
    <property type="component" value="Chromosome 6"/>
</dbReference>
<feature type="transmembrane region" description="Helical" evidence="8">
    <location>
        <begin position="147"/>
        <end position="170"/>
    </location>
</feature>
<dbReference type="Pfam" id="PF00083">
    <property type="entry name" value="Sugar_tr"/>
    <property type="match status" value="1"/>
</dbReference>
<comment type="similarity">
    <text evidence="7">Belongs to the major facilitator superfamily. Sugar transporter (TC 2.A.1.1) family. Trehalose transporter subfamily.</text>
</comment>
<protein>
    <recommendedName>
        <fullName evidence="9">Major facilitator superfamily (MFS) profile domain-containing protein</fullName>
    </recommendedName>
</protein>
<dbReference type="PANTHER" id="PTHR48021:SF46">
    <property type="entry name" value="MAJOR FACILITATOR SUPERFAMILY (MFS) PROFILE DOMAIN-CONTAINING PROTEIN"/>
    <property type="match status" value="1"/>
</dbReference>
<evidence type="ECO:0000256" key="1">
    <source>
        <dbReference type="ARBA" id="ARBA00004651"/>
    </source>
</evidence>
<evidence type="ECO:0000259" key="9">
    <source>
        <dbReference type="PROSITE" id="PS50850"/>
    </source>
</evidence>
<dbReference type="PANTHER" id="PTHR48021">
    <property type="match status" value="1"/>
</dbReference>
<comment type="subcellular location">
    <subcellularLocation>
        <location evidence="1">Cell membrane</location>
        <topology evidence="1">Multi-pass membrane protein</topology>
    </subcellularLocation>
</comment>
<dbReference type="GO" id="GO:0051119">
    <property type="term" value="F:sugar transmembrane transporter activity"/>
    <property type="evidence" value="ECO:0007669"/>
    <property type="project" value="InterPro"/>
</dbReference>
<evidence type="ECO:0000256" key="5">
    <source>
        <dbReference type="ARBA" id="ARBA00023136"/>
    </source>
</evidence>
<dbReference type="InterPro" id="IPR020846">
    <property type="entry name" value="MFS_dom"/>
</dbReference>
<feature type="transmembrane region" description="Helical" evidence="8">
    <location>
        <begin position="291"/>
        <end position="315"/>
    </location>
</feature>